<organism evidence="1 2">
    <name type="scientific">Fulvivirga imtechensis AK7</name>
    <dbReference type="NCBI Taxonomy" id="1237149"/>
    <lineage>
        <taxon>Bacteria</taxon>
        <taxon>Pseudomonadati</taxon>
        <taxon>Bacteroidota</taxon>
        <taxon>Cytophagia</taxon>
        <taxon>Cytophagales</taxon>
        <taxon>Fulvivirgaceae</taxon>
        <taxon>Fulvivirga</taxon>
    </lineage>
</organism>
<comment type="caution">
    <text evidence="1">The sequence shown here is derived from an EMBL/GenBank/DDBJ whole genome shotgun (WGS) entry which is preliminary data.</text>
</comment>
<sequence length="49" mass="5616">MNTPKSIFLPLQDVIPGDYINRNPFHQPVCLSYQLSIDMVIYLKSNSFG</sequence>
<keyword evidence="2" id="KW-1185">Reference proteome</keyword>
<dbReference type="AlphaFoldDB" id="L8JTY9"/>
<reference evidence="1 2" key="1">
    <citation type="submission" date="2012-12" db="EMBL/GenBank/DDBJ databases">
        <title>Genome assembly of Fulvivirga imtechensis AK7.</title>
        <authorList>
            <person name="Nupur N."/>
            <person name="Khatri I."/>
            <person name="Kumar R."/>
            <person name="Subramanian S."/>
            <person name="Pinnaka A."/>
        </authorList>
    </citation>
    <scope>NUCLEOTIDE SEQUENCE [LARGE SCALE GENOMIC DNA]</scope>
    <source>
        <strain evidence="1 2">AK7</strain>
    </source>
</reference>
<dbReference type="STRING" id="1237149.C900_01789"/>
<dbReference type="Proteomes" id="UP000011135">
    <property type="component" value="Unassembled WGS sequence"/>
</dbReference>
<gene>
    <name evidence="1" type="ORF">C900_01789</name>
</gene>
<evidence type="ECO:0000313" key="1">
    <source>
        <dbReference type="EMBL" id="ELR72235.1"/>
    </source>
</evidence>
<evidence type="ECO:0000313" key="2">
    <source>
        <dbReference type="Proteomes" id="UP000011135"/>
    </source>
</evidence>
<accession>L8JTY9</accession>
<proteinExistence type="predicted"/>
<protein>
    <submittedName>
        <fullName evidence="1">Uncharacterized protein</fullName>
    </submittedName>
</protein>
<dbReference type="EMBL" id="AMZN01000026">
    <property type="protein sequence ID" value="ELR72235.1"/>
    <property type="molecule type" value="Genomic_DNA"/>
</dbReference>
<name>L8JTY9_9BACT</name>